<feature type="region of interest" description="Disordered" evidence="1">
    <location>
        <begin position="499"/>
        <end position="521"/>
    </location>
</feature>
<dbReference type="InterPro" id="IPR029063">
    <property type="entry name" value="SAM-dependent_MTases_sf"/>
</dbReference>
<dbReference type="EMBL" id="CAJNJA010025629">
    <property type="protein sequence ID" value="CAE7546153.1"/>
    <property type="molecule type" value="Genomic_DNA"/>
</dbReference>
<feature type="region of interest" description="Disordered" evidence="1">
    <location>
        <begin position="315"/>
        <end position="339"/>
    </location>
</feature>
<reference evidence="2" key="1">
    <citation type="submission" date="2021-02" db="EMBL/GenBank/DDBJ databases">
        <authorList>
            <person name="Dougan E. K."/>
            <person name="Rhodes N."/>
            <person name="Thang M."/>
            <person name="Chan C."/>
        </authorList>
    </citation>
    <scope>NUCLEOTIDE SEQUENCE</scope>
</reference>
<feature type="non-terminal residue" evidence="2">
    <location>
        <position position="1"/>
    </location>
</feature>
<gene>
    <name evidence="2" type="ORF">SNEC2469_LOCUS15730</name>
</gene>
<comment type="caution">
    <text evidence="2">The sequence shown here is derived from an EMBL/GenBank/DDBJ whole genome shotgun (WGS) entry which is preliminary data.</text>
</comment>
<protein>
    <submittedName>
        <fullName evidence="2">Uncharacterized protein</fullName>
    </submittedName>
</protein>
<organism evidence="2 3">
    <name type="scientific">Symbiodinium necroappetens</name>
    <dbReference type="NCBI Taxonomy" id="1628268"/>
    <lineage>
        <taxon>Eukaryota</taxon>
        <taxon>Sar</taxon>
        <taxon>Alveolata</taxon>
        <taxon>Dinophyceae</taxon>
        <taxon>Suessiales</taxon>
        <taxon>Symbiodiniaceae</taxon>
        <taxon>Symbiodinium</taxon>
    </lineage>
</organism>
<evidence type="ECO:0000313" key="3">
    <source>
        <dbReference type="Proteomes" id="UP000601435"/>
    </source>
</evidence>
<feature type="compositionally biased region" description="Basic and acidic residues" evidence="1">
    <location>
        <begin position="499"/>
        <end position="508"/>
    </location>
</feature>
<dbReference type="Proteomes" id="UP000601435">
    <property type="component" value="Unassembled WGS sequence"/>
</dbReference>
<name>A0A812TS52_9DINO</name>
<evidence type="ECO:0000256" key="1">
    <source>
        <dbReference type="SAM" id="MobiDB-lite"/>
    </source>
</evidence>
<feature type="compositionally biased region" description="Basic and acidic residues" evidence="1">
    <location>
        <begin position="328"/>
        <end position="339"/>
    </location>
</feature>
<evidence type="ECO:0000313" key="2">
    <source>
        <dbReference type="EMBL" id="CAE7546153.1"/>
    </source>
</evidence>
<keyword evidence="3" id="KW-1185">Reference proteome</keyword>
<proteinExistence type="predicted"/>
<dbReference type="OrthoDB" id="10308218at2759"/>
<sequence length="651" mass="72412">MEPLSLDTYRMAFWYSVCQGAGHMSISDTSLLKQMQTALSSMKVTFVLCGSKEDAEKKRWELSASSQLLGETRVSKWLAKQGVDVPQNSVRSMVLVHDRIMAAQLGDLMEELEVTAGAEHPLATVSTLEKIMSLTKIDKNVELSNKLVEWIFYDALNCLRSGWLDRDAKRDDMIAFSKASLLGRRCVFYLIQKLKYGQTDMAADPRTPAGFLANMLSHRTFSKGGFHDGGDQTWLADLYSFQRDALYSIKLFFSGSADLHNLLLEASQKDANVSAEVFLQCPKIKILVDIDHLLDVKLHPGKMGDLEPKTVAEAASALPDVPVQETQTKPETEKKPEKPLEAFEDRPVIALEDESPETEEERNLKKKESLFAKLFPDLCPPQYIKDIFMKVERGTLENMANYAKHRVFSFVDVRVWQPSFDWEKASSEWGEGPLLFVADSKCYGPGGMSLAFQKMLYDGLLGNPKSEEATTAYCLKKHSVAVLLDGTNQVVSGQINRECQRENHHDSDTGAALPGPPRSRKAADDLCMEHVLPETKKNILDARPQTAPEAHAREWLNLFAPNACTRVIDFCMGTGMLALAAARTHMKYQGYVFSELHKSVVSQILILKVVRELILQKKAPSDATTLVLGEGLQMESPGPAESAASQDVAGQ</sequence>
<dbReference type="AlphaFoldDB" id="A0A812TS52"/>
<dbReference type="SUPFAM" id="SSF53335">
    <property type="entry name" value="S-adenosyl-L-methionine-dependent methyltransferases"/>
    <property type="match status" value="1"/>
</dbReference>
<accession>A0A812TS52</accession>